<dbReference type="InterPro" id="IPR042197">
    <property type="entry name" value="Apaf_helical"/>
</dbReference>
<accession>A0ABU6TGC7</accession>
<dbReference type="PANTHER" id="PTHR11017">
    <property type="entry name" value="LEUCINE-RICH REPEAT-CONTAINING PROTEIN"/>
    <property type="match status" value="1"/>
</dbReference>
<evidence type="ECO:0000313" key="3">
    <source>
        <dbReference type="Proteomes" id="UP001341840"/>
    </source>
</evidence>
<keyword evidence="3" id="KW-1185">Reference proteome</keyword>
<dbReference type="Pfam" id="PF00931">
    <property type="entry name" value="NB-ARC"/>
    <property type="match status" value="1"/>
</dbReference>
<feature type="domain" description="NB-ARC" evidence="1">
    <location>
        <begin position="1"/>
        <end position="145"/>
    </location>
</feature>
<reference evidence="2 3" key="1">
    <citation type="journal article" date="2023" name="Plants (Basel)">
        <title>Bridging the Gap: Combining Genomics and Transcriptomics Approaches to Understand Stylosanthes scabra, an Orphan Legume from the Brazilian Caatinga.</title>
        <authorList>
            <person name="Ferreira-Neto J.R.C."/>
            <person name="da Silva M.D."/>
            <person name="Binneck E."/>
            <person name="de Melo N.F."/>
            <person name="da Silva R.H."/>
            <person name="de Melo A.L.T.M."/>
            <person name="Pandolfi V."/>
            <person name="Bustamante F.O."/>
            <person name="Brasileiro-Vidal A.C."/>
            <person name="Benko-Iseppon A.M."/>
        </authorList>
    </citation>
    <scope>NUCLEOTIDE SEQUENCE [LARGE SCALE GENOMIC DNA]</scope>
    <source>
        <tissue evidence="2">Leaves</tissue>
    </source>
</reference>
<comment type="caution">
    <text evidence="2">The sequence shown here is derived from an EMBL/GenBank/DDBJ whole genome shotgun (WGS) entry which is preliminary data.</text>
</comment>
<organism evidence="2 3">
    <name type="scientific">Stylosanthes scabra</name>
    <dbReference type="NCBI Taxonomy" id="79078"/>
    <lineage>
        <taxon>Eukaryota</taxon>
        <taxon>Viridiplantae</taxon>
        <taxon>Streptophyta</taxon>
        <taxon>Embryophyta</taxon>
        <taxon>Tracheophyta</taxon>
        <taxon>Spermatophyta</taxon>
        <taxon>Magnoliopsida</taxon>
        <taxon>eudicotyledons</taxon>
        <taxon>Gunneridae</taxon>
        <taxon>Pentapetalae</taxon>
        <taxon>rosids</taxon>
        <taxon>fabids</taxon>
        <taxon>Fabales</taxon>
        <taxon>Fabaceae</taxon>
        <taxon>Papilionoideae</taxon>
        <taxon>50 kb inversion clade</taxon>
        <taxon>dalbergioids sensu lato</taxon>
        <taxon>Dalbergieae</taxon>
        <taxon>Pterocarpus clade</taxon>
        <taxon>Stylosanthes</taxon>
    </lineage>
</organism>
<evidence type="ECO:0000259" key="1">
    <source>
        <dbReference type="Pfam" id="PF00931"/>
    </source>
</evidence>
<dbReference type="SUPFAM" id="SSF52540">
    <property type="entry name" value="P-loop containing nucleoside triphosphate hydrolases"/>
    <property type="match status" value="1"/>
</dbReference>
<sequence length="277" mass="31750">MGGIGKTTIARAVYEAIRGEFKACCFMRNVREMSEKNGFVQLQRDLLASLSMSSSYFHDTEDGKNIIKNAFFNKKVLLVLDDVSEVKQLENLAEVQDWFGPGSRIIITARDMHLLDIHGVHVTYEAKGLDQEEAYNLFCLKAFKQLEPKEGYSSLSKEVVKYTKGLPLAVEKWGGIFVYEESPSNPGKRSRLWSKDDIHQVLINDMGTEAIRSMVLSFGHDAFYWFWSKPFEAHWSIEAFSKITQLRYLSLPCMELPLGLNHLPRSLKVLHWDFCPL</sequence>
<evidence type="ECO:0000313" key="2">
    <source>
        <dbReference type="EMBL" id="MED6147424.1"/>
    </source>
</evidence>
<protein>
    <recommendedName>
        <fullName evidence="1">NB-ARC domain-containing protein</fullName>
    </recommendedName>
</protein>
<dbReference type="Gene3D" id="1.10.8.430">
    <property type="entry name" value="Helical domain of apoptotic protease-activating factors"/>
    <property type="match status" value="1"/>
</dbReference>
<dbReference type="InterPro" id="IPR002182">
    <property type="entry name" value="NB-ARC"/>
</dbReference>
<dbReference type="EMBL" id="JASCZI010090879">
    <property type="protein sequence ID" value="MED6147424.1"/>
    <property type="molecule type" value="Genomic_DNA"/>
</dbReference>
<dbReference type="Proteomes" id="UP001341840">
    <property type="component" value="Unassembled WGS sequence"/>
</dbReference>
<dbReference type="PANTHER" id="PTHR11017:SF559">
    <property type="entry name" value="DISEASE RESISTANCE PROTEIN CHL1"/>
    <property type="match status" value="1"/>
</dbReference>
<gene>
    <name evidence="2" type="ORF">PIB30_043894</name>
</gene>
<dbReference type="InterPro" id="IPR027417">
    <property type="entry name" value="P-loop_NTPase"/>
</dbReference>
<dbReference type="InterPro" id="IPR044974">
    <property type="entry name" value="Disease_R_plants"/>
</dbReference>
<proteinExistence type="predicted"/>
<name>A0ABU6TGC7_9FABA</name>
<dbReference type="Gene3D" id="3.40.50.300">
    <property type="entry name" value="P-loop containing nucleotide triphosphate hydrolases"/>
    <property type="match status" value="1"/>
</dbReference>